<feature type="domain" description="PD-(D/E)XK endonuclease-like" evidence="2">
    <location>
        <begin position="10"/>
        <end position="117"/>
    </location>
</feature>
<protein>
    <recommendedName>
        <fullName evidence="2">PD-(D/E)XK endonuclease-like domain-containing protein</fullName>
    </recommendedName>
</protein>
<evidence type="ECO:0000313" key="3">
    <source>
        <dbReference type="EMBL" id="QCI78862.1"/>
    </source>
</evidence>
<dbReference type="Pfam" id="PF12705">
    <property type="entry name" value="PDDEXK_1"/>
    <property type="match status" value="1"/>
</dbReference>
<keyword evidence="4" id="KW-1185">Reference proteome</keyword>
<feature type="region of interest" description="Disordered" evidence="1">
    <location>
        <begin position="132"/>
        <end position="164"/>
    </location>
</feature>
<dbReference type="AlphaFoldDB" id="A0A4D7CBN4"/>
<organism evidence="3 4">
    <name type="scientific">Hankyongella ginsenosidimutans</name>
    <dbReference type="NCBI Taxonomy" id="1763828"/>
    <lineage>
        <taxon>Bacteria</taxon>
        <taxon>Pseudomonadati</taxon>
        <taxon>Pseudomonadota</taxon>
        <taxon>Alphaproteobacteria</taxon>
        <taxon>Sphingomonadales</taxon>
        <taxon>Sphingomonadaceae</taxon>
        <taxon>Hankyongella</taxon>
    </lineage>
</organism>
<gene>
    <name evidence="3" type="ORF">E6W36_02345</name>
</gene>
<dbReference type="InterPro" id="IPR038726">
    <property type="entry name" value="PDDEXK_AddAB-type"/>
</dbReference>
<proteinExistence type="predicted"/>
<dbReference type="KEGG" id="hgn:E6W36_02345"/>
<name>A0A4D7CBN4_9SPHN</name>
<dbReference type="Gene3D" id="3.90.320.10">
    <property type="match status" value="1"/>
</dbReference>
<sequence>MRALGAEPLYLALQRPRLQRIAAFAAEALRREQDMWTPSRFEASGQTEIDGVILKGKADRIDVDATGAWRIVDYKTGQPPNFDQRQYGYAPQLPLLALIAQRGGFSADKTPHKLQRWPTGGCRDRAPRLVPSQTRHSTIRKQSCRSTPGCQRPRSVCVRPSRIS</sequence>
<dbReference type="EMBL" id="CP039704">
    <property type="protein sequence ID" value="QCI78862.1"/>
    <property type="molecule type" value="Genomic_DNA"/>
</dbReference>
<accession>A0A4D7CBN4</accession>
<evidence type="ECO:0000259" key="2">
    <source>
        <dbReference type="Pfam" id="PF12705"/>
    </source>
</evidence>
<evidence type="ECO:0000313" key="4">
    <source>
        <dbReference type="Proteomes" id="UP000298714"/>
    </source>
</evidence>
<reference evidence="4" key="1">
    <citation type="submission" date="2019-04" db="EMBL/GenBank/DDBJ databases">
        <title>Complete genome sequence of Sphingomonas sp. W1-2-3.</title>
        <authorList>
            <person name="Im W.T."/>
        </authorList>
    </citation>
    <scope>NUCLEOTIDE SEQUENCE [LARGE SCALE GENOMIC DNA]</scope>
    <source>
        <strain evidence="4">W1-2-3</strain>
    </source>
</reference>
<dbReference type="InterPro" id="IPR011604">
    <property type="entry name" value="PDDEXK-like_dom_sf"/>
</dbReference>
<dbReference type="Proteomes" id="UP000298714">
    <property type="component" value="Chromosome"/>
</dbReference>
<evidence type="ECO:0000256" key="1">
    <source>
        <dbReference type="SAM" id="MobiDB-lite"/>
    </source>
</evidence>